<organism evidence="1 2">
    <name type="scientific">Enterobacter hormaechei</name>
    <dbReference type="NCBI Taxonomy" id="158836"/>
    <lineage>
        <taxon>Bacteria</taxon>
        <taxon>Pseudomonadati</taxon>
        <taxon>Pseudomonadota</taxon>
        <taxon>Gammaproteobacteria</taxon>
        <taxon>Enterobacterales</taxon>
        <taxon>Enterobacteriaceae</taxon>
        <taxon>Enterobacter</taxon>
        <taxon>Enterobacter cloacae complex</taxon>
    </lineage>
</organism>
<reference evidence="1" key="1">
    <citation type="journal article" date="2023" name="J. Antimicrob. Chemother.">
        <title>Emergence of OXA-48-producing Enterobacter hormaechei in a Swiss companion animal clinic and their genetic relationship to clinical human isolates.</title>
        <authorList>
            <person name="Dona V."/>
            <person name="Nordmann P."/>
            <person name="Kittl S."/>
            <person name="Schuller S."/>
            <person name="Bouvier M."/>
            <person name="Poirel L."/>
            <person name="Endimiani A."/>
            <person name="Perreten V."/>
        </authorList>
    </citation>
    <scope>NUCLEOTIDE SEQUENCE</scope>
    <source>
        <strain evidence="1">Ehh_25</strain>
    </source>
</reference>
<accession>A0AAX3Z8X3</accession>
<gene>
    <name evidence="1" type="ORF">QPR60_13415</name>
</gene>
<protein>
    <submittedName>
        <fullName evidence="1">Nitrite transporter</fullName>
    </submittedName>
</protein>
<dbReference type="Gene3D" id="3.90.1720.10">
    <property type="entry name" value="endopeptidase domain like (from Nostoc punctiforme)"/>
    <property type="match status" value="1"/>
</dbReference>
<name>A0AAX3Z8X3_9ENTR</name>
<sequence length="134" mass="15079">MNSSSREGRFNPEKYLSVTWKMGGRAYPVLDCYGVIHEVRRDLGLPDWPVFEGVINEGCQMNDTCNSFRSRVQKCEPEEGAVAACYTAGLVTHLGIAVNVNGALHIVEANPKRNVTILPLARFLRQYVKVEFYK</sequence>
<evidence type="ECO:0000313" key="1">
    <source>
        <dbReference type="EMBL" id="WMB13474.1"/>
    </source>
</evidence>
<evidence type="ECO:0000313" key="2">
    <source>
        <dbReference type="Proteomes" id="UP001229386"/>
    </source>
</evidence>
<proteinExistence type="predicted"/>
<dbReference type="AlphaFoldDB" id="A0AAX3Z8X3"/>
<dbReference type="EMBL" id="CP126746">
    <property type="protein sequence ID" value="WMB13474.1"/>
    <property type="molecule type" value="Genomic_DNA"/>
</dbReference>
<dbReference type="Proteomes" id="UP001229386">
    <property type="component" value="Chromosome"/>
</dbReference>